<evidence type="ECO:0000256" key="4">
    <source>
        <dbReference type="ARBA" id="ARBA00022771"/>
    </source>
</evidence>
<dbReference type="AlphaFoldDB" id="A0A0N1PFR6"/>
<protein>
    <submittedName>
        <fullName evidence="13">Protein CBFA2T3</fullName>
    </submittedName>
</protein>
<dbReference type="Pfam" id="PF07531">
    <property type="entry name" value="TAFH"/>
    <property type="match status" value="1"/>
</dbReference>
<feature type="compositionally biased region" description="Basic and acidic residues" evidence="10">
    <location>
        <begin position="18"/>
        <end position="31"/>
    </location>
</feature>
<feature type="domain" description="MYND-type" evidence="11">
    <location>
        <begin position="464"/>
        <end position="500"/>
    </location>
</feature>
<feature type="region of interest" description="Disordered" evidence="10">
    <location>
        <begin position="432"/>
        <end position="458"/>
    </location>
</feature>
<evidence type="ECO:0000313" key="13">
    <source>
        <dbReference type="EMBL" id="KPJ09829.1"/>
    </source>
</evidence>
<keyword evidence="4 9" id="KW-0863">Zinc-finger</keyword>
<dbReference type="InterPro" id="IPR002893">
    <property type="entry name" value="Znf_MYND"/>
</dbReference>
<dbReference type="PRINTS" id="PR01875">
    <property type="entry name" value="ETOFAMILY"/>
</dbReference>
<evidence type="ECO:0000256" key="5">
    <source>
        <dbReference type="ARBA" id="ARBA00022833"/>
    </source>
</evidence>
<dbReference type="GO" id="GO:0005634">
    <property type="term" value="C:nucleus"/>
    <property type="evidence" value="ECO:0007669"/>
    <property type="project" value="UniProtKB-SubCell"/>
</dbReference>
<evidence type="ECO:0000256" key="8">
    <source>
        <dbReference type="ARBA" id="ARBA00023242"/>
    </source>
</evidence>
<dbReference type="GO" id="GO:0008270">
    <property type="term" value="F:zinc ion binding"/>
    <property type="evidence" value="ECO:0007669"/>
    <property type="project" value="UniProtKB-KW"/>
</dbReference>
<dbReference type="Pfam" id="PF01753">
    <property type="entry name" value="zf-MYND"/>
    <property type="match status" value="1"/>
</dbReference>
<dbReference type="InParanoid" id="A0A0N1PFR6"/>
<dbReference type="SUPFAM" id="SSF158553">
    <property type="entry name" value="TAFH domain-like"/>
    <property type="match status" value="2"/>
</dbReference>
<keyword evidence="14" id="KW-1185">Reference proteome</keyword>
<evidence type="ECO:0000256" key="3">
    <source>
        <dbReference type="ARBA" id="ARBA00022723"/>
    </source>
</evidence>
<feature type="domain" description="TAFH" evidence="12">
    <location>
        <begin position="117"/>
        <end position="213"/>
    </location>
</feature>
<name>A0A0N1PFR6_PAPMA</name>
<dbReference type="Gene3D" id="1.20.120.1110">
    <property type="entry name" value="TAFH/NHR1 domain"/>
    <property type="match status" value="2"/>
</dbReference>
<feature type="compositionally biased region" description="Pro residues" evidence="10">
    <location>
        <begin position="445"/>
        <end position="458"/>
    </location>
</feature>
<dbReference type="Gene3D" id="6.10.140.2220">
    <property type="match status" value="1"/>
</dbReference>
<keyword evidence="7" id="KW-0804">Transcription</keyword>
<dbReference type="PROSITE" id="PS50865">
    <property type="entry name" value="ZF_MYND_2"/>
    <property type="match status" value="1"/>
</dbReference>
<sequence>MKARPGFRAPGLGLRATTSKERRSPEQEESRASPTPGPASPQNNGTTGLSSTESLSPPLCEGARPALQRLRRFLSALQQFAPEGSADTGDRVRQLIFNLVVSLSSTESLSPPLCEGARPALQRLRRFLSALQQFAPEGSADTGDRVRQLIFNLVAGTMSIEEFQAGVQECTNYPLRASVPGFLRALLPLAQRDLHARARRAKQTPLQYIRGHEHLVLEGCGEAADIFAHQHPMEPIKRRASDPFYEASQSNGSHEEFPPQAKRAPSNLLLNPSPFLCPLPSNASLFDYGHPYPVYHGGQEPPYERRDGGISVRDVSSMNASLGEARGGGVGVGGKGDDEWRNINTMLNCILSMVEKTKRALAILQQRGLETTESNEIKRAANEIMASAVRQTEERVAEVRRRAEDAVNQVKRQALLELQRAVGAAESKALELVTTERGKERRHTPPPQAPPHDTPAPAPQQNCCWNCGRKAQETCSGCGAARYCGAFCQHKDWENHHQVCSGRDQKPTALHRTSPPTTITPLAKTLPRATTPISTGTNQNPVTTGSESRLSLTTLNSAERLLANNQDRNLPSNSDRITLANLSTAQGLIGGIGGKK</sequence>
<evidence type="ECO:0000313" key="14">
    <source>
        <dbReference type="Proteomes" id="UP000053240"/>
    </source>
</evidence>
<dbReference type="Pfam" id="PF08788">
    <property type="entry name" value="NHR2"/>
    <property type="match status" value="1"/>
</dbReference>
<evidence type="ECO:0000256" key="9">
    <source>
        <dbReference type="PROSITE-ProRule" id="PRU00134"/>
    </source>
</evidence>
<keyword evidence="8" id="KW-0539">Nucleus</keyword>
<reference evidence="13 14" key="1">
    <citation type="journal article" date="2015" name="Nat. Commun.">
        <title>Outbred genome sequencing and CRISPR/Cas9 gene editing in butterflies.</title>
        <authorList>
            <person name="Li X."/>
            <person name="Fan D."/>
            <person name="Zhang W."/>
            <person name="Liu G."/>
            <person name="Zhang L."/>
            <person name="Zhao L."/>
            <person name="Fang X."/>
            <person name="Chen L."/>
            <person name="Dong Y."/>
            <person name="Chen Y."/>
            <person name="Ding Y."/>
            <person name="Zhao R."/>
            <person name="Feng M."/>
            <person name="Zhu Y."/>
            <person name="Feng Y."/>
            <person name="Jiang X."/>
            <person name="Zhu D."/>
            <person name="Xiang H."/>
            <person name="Feng X."/>
            <person name="Li S."/>
            <person name="Wang J."/>
            <person name="Zhang G."/>
            <person name="Kronforst M.R."/>
            <person name="Wang W."/>
        </authorList>
    </citation>
    <scope>NUCLEOTIDE SEQUENCE [LARGE SCALE GENOMIC DNA]</scope>
    <source>
        <strain evidence="13">Ya'a_city_454_Pm</strain>
        <tissue evidence="13">Whole body</tissue>
    </source>
</reference>
<dbReference type="PROSITE" id="PS51119">
    <property type="entry name" value="TAFH"/>
    <property type="match status" value="1"/>
</dbReference>
<dbReference type="EMBL" id="KQ461072">
    <property type="protein sequence ID" value="KPJ09829.1"/>
    <property type="molecule type" value="Genomic_DNA"/>
</dbReference>
<dbReference type="InterPro" id="IPR003894">
    <property type="entry name" value="TAFH_NHR1"/>
</dbReference>
<comment type="subcellular location">
    <subcellularLocation>
        <location evidence="1">Nucleus</location>
    </subcellularLocation>
</comment>
<dbReference type="Proteomes" id="UP000053240">
    <property type="component" value="Unassembled WGS sequence"/>
</dbReference>
<dbReference type="PANTHER" id="PTHR10379">
    <property type="entry name" value="MTG8 ETO EIGHT TWENTY ONE PROTEIN"/>
    <property type="match status" value="1"/>
</dbReference>
<dbReference type="GO" id="GO:0006351">
    <property type="term" value="P:DNA-templated transcription"/>
    <property type="evidence" value="ECO:0007669"/>
    <property type="project" value="InterPro"/>
</dbReference>
<evidence type="ECO:0000256" key="10">
    <source>
        <dbReference type="SAM" id="MobiDB-lite"/>
    </source>
</evidence>
<gene>
    <name evidence="13" type="ORF">RR48_03433</name>
</gene>
<evidence type="ECO:0000256" key="1">
    <source>
        <dbReference type="ARBA" id="ARBA00004123"/>
    </source>
</evidence>
<dbReference type="FunCoup" id="A0A0N1PFR6">
    <property type="interactions" value="287"/>
</dbReference>
<dbReference type="Gene3D" id="6.10.250.230">
    <property type="match status" value="1"/>
</dbReference>
<feature type="compositionally biased region" description="Polar residues" evidence="10">
    <location>
        <begin position="531"/>
        <end position="548"/>
    </location>
</feature>
<keyword evidence="2" id="KW-0678">Repressor</keyword>
<evidence type="ECO:0000256" key="6">
    <source>
        <dbReference type="ARBA" id="ARBA00023015"/>
    </source>
</evidence>
<proteinExistence type="predicted"/>
<accession>A0A0N1PFR6</accession>
<evidence type="ECO:0000256" key="2">
    <source>
        <dbReference type="ARBA" id="ARBA00022491"/>
    </source>
</evidence>
<dbReference type="SMART" id="SM00549">
    <property type="entry name" value="TAFH"/>
    <property type="match status" value="1"/>
</dbReference>
<dbReference type="PANTHER" id="PTHR10379:SF14">
    <property type="entry name" value="NERVY, ISOFORM D"/>
    <property type="match status" value="1"/>
</dbReference>
<dbReference type="SUPFAM" id="SSF144232">
    <property type="entry name" value="HIT/MYND zinc finger-like"/>
    <property type="match status" value="1"/>
</dbReference>
<evidence type="ECO:0000259" key="11">
    <source>
        <dbReference type="PROSITE" id="PS50865"/>
    </source>
</evidence>
<feature type="compositionally biased region" description="Low complexity" evidence="10">
    <location>
        <begin position="45"/>
        <end position="59"/>
    </location>
</feature>
<dbReference type="InterPro" id="IPR013289">
    <property type="entry name" value="CBFA2T1/2/3"/>
</dbReference>
<evidence type="ECO:0000256" key="7">
    <source>
        <dbReference type="ARBA" id="ARBA00023163"/>
    </source>
</evidence>
<keyword evidence="5" id="KW-0862">Zinc</keyword>
<dbReference type="InterPro" id="IPR014896">
    <property type="entry name" value="NHR2"/>
</dbReference>
<keyword evidence="3" id="KW-0479">Metal-binding</keyword>
<dbReference type="GO" id="GO:0003714">
    <property type="term" value="F:transcription corepressor activity"/>
    <property type="evidence" value="ECO:0007669"/>
    <property type="project" value="InterPro"/>
</dbReference>
<dbReference type="STRING" id="76193.A0A0N1PFR6"/>
<evidence type="ECO:0000259" key="12">
    <source>
        <dbReference type="PROSITE" id="PS51119"/>
    </source>
</evidence>
<dbReference type="InterPro" id="IPR037249">
    <property type="entry name" value="TAFH/NHR1_dom_sf"/>
</dbReference>
<feature type="region of interest" description="Disordered" evidence="10">
    <location>
        <begin position="528"/>
        <end position="548"/>
    </location>
</feature>
<keyword evidence="6" id="KW-0805">Transcription regulation</keyword>
<feature type="region of interest" description="Disordered" evidence="10">
    <location>
        <begin position="1"/>
        <end position="60"/>
    </location>
</feature>
<organism evidence="13 14">
    <name type="scientific">Papilio machaon</name>
    <name type="common">Old World swallowtail butterfly</name>
    <dbReference type="NCBI Taxonomy" id="76193"/>
    <lineage>
        <taxon>Eukaryota</taxon>
        <taxon>Metazoa</taxon>
        <taxon>Ecdysozoa</taxon>
        <taxon>Arthropoda</taxon>
        <taxon>Hexapoda</taxon>
        <taxon>Insecta</taxon>
        <taxon>Pterygota</taxon>
        <taxon>Neoptera</taxon>
        <taxon>Endopterygota</taxon>
        <taxon>Lepidoptera</taxon>
        <taxon>Glossata</taxon>
        <taxon>Ditrysia</taxon>
        <taxon>Papilionoidea</taxon>
        <taxon>Papilionidae</taxon>
        <taxon>Papilioninae</taxon>
        <taxon>Papilio</taxon>
    </lineage>
</organism>